<dbReference type="OrthoDB" id="9035138at2"/>
<protein>
    <recommendedName>
        <fullName evidence="4">Type III effector HrpK</fullName>
    </recommendedName>
</protein>
<gene>
    <name evidence="2" type="ORF">BN1221_04505c</name>
</gene>
<dbReference type="EMBL" id="CGIG01000001">
    <property type="protein sequence ID" value="CPR20773.1"/>
    <property type="molecule type" value="Genomic_DNA"/>
</dbReference>
<evidence type="ECO:0000256" key="1">
    <source>
        <dbReference type="SAM" id="Phobius"/>
    </source>
</evidence>
<sequence length="578" mass="61602">MDVVSRIDGGGSAWSGVTVNTHDVAAPMARASSSTGAAIEFGQSSHPPSSSAAGSAQFDLLQRPAAPALVGKRFLARSDEEKVIDGSFLDQSKYSITKALNKWQPLLEHLPEGERGAAAQQLNRPLAAARMLLDGGADADKAMAYIRRNPALLTALDTGKDGGKADGYISRRDIKSFIKNMEKRTEDAQDSLRDYNEAHPDADAQSRRLVQSSAMLLANAPLIQAADPAKSSANAQPTENKRTSTLTDLQAIVNDNPALSPMLHSAAKLWSHPGLFGELEHADVKGEKLARVAHDGKLMFKDIKSWIKDRAPADPQQASGTFHNAAALGLAAKTDISDLDEEVFDRPQDYSGSQKAATLIRLQQTLEQVIAGRQYRDTSQTEQQLMQHIETLQQDSDVIRHFEQNVHQESLRLQLSDAELAQALLEEPAAFLTSSKGYSSSSTQKETERPGIKSALEMAENGLHKAVSFSQASMHTTDLTRAAGNKVVVGLVERAGTAVVGKVVGAIAGEAAGAAAASAVGAAAGPVGWAVSGALALGMGIADLVGFFNAKSKLRHRRADFARTVNPVLDQFNIAKPR</sequence>
<dbReference type="Pfam" id="PF16937">
    <property type="entry name" value="T3SS_HrpK1"/>
    <property type="match status" value="1"/>
</dbReference>
<accession>A0A0G4K1I0</accession>
<dbReference type="Proteomes" id="UP000044377">
    <property type="component" value="Unassembled WGS sequence"/>
</dbReference>
<dbReference type="InterPro" id="IPR031613">
    <property type="entry name" value="HrpK"/>
</dbReference>
<name>A0A0G4K1I0_9GAMM</name>
<keyword evidence="1" id="KW-0812">Transmembrane</keyword>
<evidence type="ECO:0000313" key="3">
    <source>
        <dbReference type="Proteomes" id="UP000044377"/>
    </source>
</evidence>
<evidence type="ECO:0000313" key="2">
    <source>
        <dbReference type="EMBL" id="CPR20773.1"/>
    </source>
</evidence>
<evidence type="ECO:0008006" key="4">
    <source>
        <dbReference type="Google" id="ProtNLM"/>
    </source>
</evidence>
<organism evidence="2 3">
    <name type="scientific">Brenneria goodwinii</name>
    <dbReference type="NCBI Taxonomy" id="1109412"/>
    <lineage>
        <taxon>Bacteria</taxon>
        <taxon>Pseudomonadati</taxon>
        <taxon>Pseudomonadota</taxon>
        <taxon>Gammaproteobacteria</taxon>
        <taxon>Enterobacterales</taxon>
        <taxon>Pectobacteriaceae</taxon>
        <taxon>Brenneria</taxon>
    </lineage>
</organism>
<feature type="transmembrane region" description="Helical" evidence="1">
    <location>
        <begin position="527"/>
        <end position="548"/>
    </location>
</feature>
<reference evidence="3" key="1">
    <citation type="submission" date="2015-01" db="EMBL/GenBank/DDBJ databases">
        <authorList>
            <person name="Paterson Steve"/>
        </authorList>
    </citation>
    <scope>NUCLEOTIDE SEQUENCE [LARGE SCALE GENOMIC DNA]</scope>
    <source>
        <strain evidence="3">OBR1</strain>
    </source>
</reference>
<keyword evidence="1" id="KW-1133">Transmembrane helix</keyword>
<keyword evidence="3" id="KW-1185">Reference proteome</keyword>
<keyword evidence="1" id="KW-0472">Membrane</keyword>
<proteinExistence type="predicted"/>
<dbReference type="AlphaFoldDB" id="A0A0G4K1I0"/>